<keyword evidence="5" id="KW-1185">Reference proteome</keyword>
<dbReference type="RefSeq" id="WP_213408894.1">
    <property type="nucleotide sequence ID" value="NZ_CP074441.1"/>
</dbReference>
<accession>A0ABT3E4P0</accession>
<dbReference type="InterPro" id="IPR025987">
    <property type="entry name" value="GW_dom"/>
</dbReference>
<proteinExistence type="predicted"/>
<comment type="caution">
    <text evidence="4">The sequence shown here is derived from an EMBL/GenBank/DDBJ whole genome shotgun (WGS) entry which is preliminary data.</text>
</comment>
<dbReference type="EMBL" id="JAOZFE010000004">
    <property type="protein sequence ID" value="MCW0953378.1"/>
    <property type="molecule type" value="Genomic_DNA"/>
</dbReference>
<evidence type="ECO:0000259" key="3">
    <source>
        <dbReference type="Pfam" id="PF13457"/>
    </source>
</evidence>
<organism evidence="4 5">
    <name type="scientific">Weissella ceti</name>
    <dbReference type="NCBI Taxonomy" id="759620"/>
    <lineage>
        <taxon>Bacteria</taxon>
        <taxon>Bacillati</taxon>
        <taxon>Bacillota</taxon>
        <taxon>Bacilli</taxon>
        <taxon>Lactobacillales</taxon>
        <taxon>Lactobacillaceae</taxon>
        <taxon>Weissella</taxon>
    </lineage>
</organism>
<feature type="domain" description="GW" evidence="3">
    <location>
        <begin position="175"/>
        <end position="237"/>
    </location>
</feature>
<feature type="domain" description="MucBP" evidence="2">
    <location>
        <begin position="23"/>
        <end position="73"/>
    </location>
</feature>
<feature type="domain" description="GW" evidence="3">
    <location>
        <begin position="90"/>
        <end position="134"/>
    </location>
</feature>
<sequence>MVDVRLQGTPIWVYAKDVNTKLSIAPHRIVEGAVGDAFTIEPVEIEGYRFVKAEGSPTGIFNMEGRTVTFYYRRNSYMETEVLDDKYLRLFREVPTYTDLKKSAPAMPLWNGTVVKVVERVATADGEFWYQIADTRWVPFNLETMQLVNKPESTTAPDVTQRPTTQLDLLARTAVEKHGVVDYVSTKDVTVYDVPYGKEVGRAVHGLRVDIDEVARDAAGVEWYHIVDLGWISKIYLKLD</sequence>
<dbReference type="Pfam" id="PF13457">
    <property type="entry name" value="GW"/>
    <property type="match status" value="2"/>
</dbReference>
<gene>
    <name evidence="4" type="ORF">OIT44_04730</name>
</gene>
<dbReference type="InterPro" id="IPR009459">
    <property type="entry name" value="MucBP_dom"/>
</dbReference>
<dbReference type="Gene3D" id="3.10.20.320">
    <property type="entry name" value="Putative peptidoglycan bound protein (lpxtg motif)"/>
    <property type="match status" value="1"/>
</dbReference>
<name>A0ABT3E4P0_9LACO</name>
<evidence type="ECO:0000259" key="2">
    <source>
        <dbReference type="Pfam" id="PF06458"/>
    </source>
</evidence>
<dbReference type="Proteomes" id="UP001526225">
    <property type="component" value="Unassembled WGS sequence"/>
</dbReference>
<reference evidence="4 5" key="1">
    <citation type="submission" date="2022-10" db="EMBL/GenBank/DDBJ databases">
        <title>Weissella fermenti sp. nov., isolated from fermented cabbage.</title>
        <authorList>
            <person name="Lee J.K."/>
            <person name="Baek J.H."/>
            <person name="Choi D.G."/>
            <person name="Kim J.M."/>
            <person name="Jeon C.O."/>
        </authorList>
    </citation>
    <scope>NUCLEOTIDE SEQUENCE [LARGE SCALE GENOMIC DNA]</scope>
    <source>
        <strain evidence="4 5">KACC 18534</strain>
    </source>
</reference>
<protein>
    <submittedName>
        <fullName evidence="4">MucBP domain-containing protein</fullName>
    </submittedName>
</protein>
<evidence type="ECO:0000313" key="4">
    <source>
        <dbReference type="EMBL" id="MCW0953378.1"/>
    </source>
</evidence>
<evidence type="ECO:0000313" key="5">
    <source>
        <dbReference type="Proteomes" id="UP001526225"/>
    </source>
</evidence>
<dbReference type="Pfam" id="PF06458">
    <property type="entry name" value="MucBP"/>
    <property type="match status" value="1"/>
</dbReference>
<evidence type="ECO:0000256" key="1">
    <source>
        <dbReference type="ARBA" id="ARBA00022737"/>
    </source>
</evidence>
<keyword evidence="1" id="KW-0677">Repeat</keyword>